<feature type="domain" description="EamA" evidence="9">
    <location>
        <begin position="7"/>
        <end position="143"/>
    </location>
</feature>
<dbReference type="EMBL" id="JAGKTC010000001">
    <property type="protein sequence ID" value="MBP3984254.1"/>
    <property type="molecule type" value="Genomic_DNA"/>
</dbReference>
<dbReference type="AlphaFoldDB" id="A0A941ATH9"/>
<dbReference type="PANTHER" id="PTHR22911:SF137">
    <property type="entry name" value="SOLUTE CARRIER FAMILY 35 MEMBER G2-RELATED"/>
    <property type="match status" value="1"/>
</dbReference>
<feature type="domain" description="EamA" evidence="9">
    <location>
        <begin position="152"/>
        <end position="283"/>
    </location>
</feature>
<evidence type="ECO:0000256" key="6">
    <source>
        <dbReference type="ARBA" id="ARBA00022989"/>
    </source>
</evidence>
<evidence type="ECO:0000313" key="11">
    <source>
        <dbReference type="Proteomes" id="UP000673447"/>
    </source>
</evidence>
<evidence type="ECO:0000256" key="1">
    <source>
        <dbReference type="ARBA" id="ARBA00004651"/>
    </source>
</evidence>
<keyword evidence="5 8" id="KW-0812">Transmembrane</keyword>
<feature type="transmembrane region" description="Helical" evidence="8">
    <location>
        <begin position="268"/>
        <end position="289"/>
    </location>
</feature>
<dbReference type="GO" id="GO:0005886">
    <property type="term" value="C:plasma membrane"/>
    <property type="evidence" value="ECO:0007669"/>
    <property type="project" value="UniProtKB-SubCell"/>
</dbReference>
<dbReference type="RefSeq" id="WP_210536030.1">
    <property type="nucleotide sequence ID" value="NZ_JAGKTC010000001.1"/>
</dbReference>
<feature type="transmembrane region" description="Helical" evidence="8">
    <location>
        <begin position="244"/>
        <end position="262"/>
    </location>
</feature>
<keyword evidence="7 8" id="KW-0472">Membrane</keyword>
<dbReference type="InterPro" id="IPR000620">
    <property type="entry name" value="EamA_dom"/>
</dbReference>
<feature type="transmembrane region" description="Helical" evidence="8">
    <location>
        <begin position="38"/>
        <end position="59"/>
    </location>
</feature>
<protein>
    <submittedName>
        <fullName evidence="10">EamA family transporter RarD</fullName>
    </submittedName>
</protein>
<feature type="transmembrane region" description="Helical" evidence="8">
    <location>
        <begin position="127"/>
        <end position="144"/>
    </location>
</feature>
<feature type="transmembrane region" description="Helical" evidence="8">
    <location>
        <begin position="178"/>
        <end position="196"/>
    </location>
</feature>
<comment type="caution">
    <text evidence="10">The sequence shown here is derived from an EMBL/GenBank/DDBJ whole genome shotgun (WGS) entry which is preliminary data.</text>
</comment>
<keyword evidence="11" id="KW-1185">Reference proteome</keyword>
<comment type="subcellular location">
    <subcellularLocation>
        <location evidence="1">Cell membrane</location>
        <topology evidence="1">Multi-pass membrane protein</topology>
    </subcellularLocation>
</comment>
<feature type="transmembrane region" description="Helical" evidence="8">
    <location>
        <begin position="9"/>
        <end position="26"/>
    </location>
</feature>
<evidence type="ECO:0000256" key="3">
    <source>
        <dbReference type="ARBA" id="ARBA00022448"/>
    </source>
</evidence>
<name>A0A941ATH9_9GAMM</name>
<sequence>MSGLDRKGVAATVFAFVLWGVVPLYWHALKVVPSLQIIAHRIVWSALLVLGWLALKNGLGWWREIRAKPRALATLALSSALIAFNWGLYIWAVNAGHVVETSLGYFINPLLNVVLGVLVLRERLNPVQWAAVGFAALGVAWLTWQAGAPPWIAIGLAVSFGLYGLVRKLVAVDAVGGLAVESLYLFAPALAFLAWAESGHGGGFVQGWGWGIDVLLVVGGAVTALPLIGFAYGVRRIPLSIVGLMQYIAPTLQLLIGVLVLGEPFGQTRAIGFACIWIGLAVFALDGIVRSRRPAPPMRPATCTADCGAP</sequence>
<evidence type="ECO:0000256" key="8">
    <source>
        <dbReference type="SAM" id="Phobius"/>
    </source>
</evidence>
<evidence type="ECO:0000259" key="9">
    <source>
        <dbReference type="Pfam" id="PF00892"/>
    </source>
</evidence>
<dbReference type="InterPro" id="IPR037185">
    <property type="entry name" value="EmrE-like"/>
</dbReference>
<evidence type="ECO:0000256" key="7">
    <source>
        <dbReference type="ARBA" id="ARBA00023136"/>
    </source>
</evidence>
<reference evidence="10" key="2">
    <citation type="submission" date="2021-03" db="EMBL/GenBank/DDBJ databases">
        <authorList>
            <person name="Cao W."/>
        </authorList>
    </citation>
    <scope>NUCLEOTIDE SEQUENCE</scope>
    <source>
        <strain evidence="10">110414</strain>
    </source>
</reference>
<gene>
    <name evidence="10" type="primary">rarD</name>
    <name evidence="10" type="ORF">J5837_07415</name>
</gene>
<dbReference type="Pfam" id="PF00892">
    <property type="entry name" value="EamA"/>
    <property type="match status" value="2"/>
</dbReference>
<dbReference type="InterPro" id="IPR004626">
    <property type="entry name" value="RarD"/>
</dbReference>
<keyword evidence="6 8" id="KW-1133">Transmembrane helix</keyword>
<feature type="transmembrane region" description="Helical" evidence="8">
    <location>
        <begin position="103"/>
        <end position="120"/>
    </location>
</feature>
<feature type="transmembrane region" description="Helical" evidence="8">
    <location>
        <begin position="208"/>
        <end position="232"/>
    </location>
</feature>
<organism evidence="10 11">
    <name type="scientific">Pseudoxanthomonas helianthi</name>
    <dbReference type="NCBI Taxonomy" id="1453541"/>
    <lineage>
        <taxon>Bacteria</taxon>
        <taxon>Pseudomonadati</taxon>
        <taxon>Pseudomonadota</taxon>
        <taxon>Gammaproteobacteria</taxon>
        <taxon>Lysobacterales</taxon>
        <taxon>Lysobacteraceae</taxon>
        <taxon>Pseudoxanthomonas</taxon>
    </lineage>
</organism>
<evidence type="ECO:0000313" key="10">
    <source>
        <dbReference type="EMBL" id="MBP3984254.1"/>
    </source>
</evidence>
<dbReference type="PANTHER" id="PTHR22911">
    <property type="entry name" value="ACYL-MALONYL CONDENSING ENZYME-RELATED"/>
    <property type="match status" value="1"/>
</dbReference>
<dbReference type="NCBIfam" id="TIGR00688">
    <property type="entry name" value="rarD"/>
    <property type="match status" value="1"/>
</dbReference>
<evidence type="ECO:0000256" key="2">
    <source>
        <dbReference type="ARBA" id="ARBA00007362"/>
    </source>
</evidence>
<feature type="transmembrane region" description="Helical" evidence="8">
    <location>
        <begin position="71"/>
        <end position="91"/>
    </location>
</feature>
<dbReference type="Proteomes" id="UP000673447">
    <property type="component" value="Unassembled WGS sequence"/>
</dbReference>
<feature type="transmembrane region" description="Helical" evidence="8">
    <location>
        <begin position="150"/>
        <end position="166"/>
    </location>
</feature>
<proteinExistence type="inferred from homology"/>
<keyword evidence="3" id="KW-0813">Transport</keyword>
<evidence type="ECO:0000256" key="4">
    <source>
        <dbReference type="ARBA" id="ARBA00022475"/>
    </source>
</evidence>
<accession>A0A941ATH9</accession>
<dbReference type="SUPFAM" id="SSF103481">
    <property type="entry name" value="Multidrug resistance efflux transporter EmrE"/>
    <property type="match status" value="2"/>
</dbReference>
<comment type="similarity">
    <text evidence="2">Belongs to the EamA transporter family.</text>
</comment>
<reference evidence="10" key="1">
    <citation type="journal article" date="2016" name="Int. J. Syst. Evol. Microbiol.">
        <title>Pseudoxanthomonas helianthi sp. nov., isolated from roots of Jerusalem artichoke (Helianthus tuberosus).</title>
        <authorList>
            <person name="Kittiwongwattana C."/>
            <person name="Thawai C."/>
        </authorList>
    </citation>
    <scope>NUCLEOTIDE SEQUENCE</scope>
    <source>
        <strain evidence="10">110414</strain>
    </source>
</reference>
<keyword evidence="4" id="KW-1003">Cell membrane</keyword>
<evidence type="ECO:0000256" key="5">
    <source>
        <dbReference type="ARBA" id="ARBA00022692"/>
    </source>
</evidence>